<dbReference type="EMBL" id="JACMSC010000008">
    <property type="protein sequence ID" value="KAG6509876.1"/>
    <property type="molecule type" value="Genomic_DNA"/>
</dbReference>
<dbReference type="InterPro" id="IPR025124">
    <property type="entry name" value="Gag1-like_clamp"/>
</dbReference>
<feature type="compositionally biased region" description="Polar residues" evidence="1">
    <location>
        <begin position="34"/>
        <end position="43"/>
    </location>
</feature>
<evidence type="ECO:0000256" key="1">
    <source>
        <dbReference type="SAM" id="MobiDB-lite"/>
    </source>
</evidence>
<proteinExistence type="predicted"/>
<sequence length="269" mass="30179">MRLDNRAAKKQRRAPRYAAIPRPLRRAGGRASGIQASSKSNPCVQPHPIRIPPISPKHPSGPWQTSNWALLDLMNGAEGMKLEIWKLCSASLVELSFRHDFDGWMLLQKTPAFSFHGSSCCLGLLGDVGSSLERTLKSPFKRDQPSRGWRGQCSSNPIDMENNVNSLSLLDTHLPSSPISVCEDTKVAVENTKNDSFVNQGTIAWNEMRREWLGDNSNKCRKIPSEPSITWFSTYDDLLSTSRPFPQAIPLSEMVDFLVDIWHDEGLYD</sequence>
<feature type="domain" description="Gag1-like clamp" evidence="2">
    <location>
        <begin position="229"/>
        <end position="269"/>
    </location>
</feature>
<feature type="region of interest" description="Disordered" evidence="1">
    <location>
        <begin position="1"/>
        <end position="47"/>
    </location>
</feature>
<evidence type="ECO:0000259" key="2">
    <source>
        <dbReference type="Pfam" id="PF13259"/>
    </source>
</evidence>
<protein>
    <recommendedName>
        <fullName evidence="2">Gag1-like clamp domain-containing protein</fullName>
    </recommendedName>
</protein>
<dbReference type="Pfam" id="PF13259">
    <property type="entry name" value="clamp_Gag1-like"/>
    <property type="match status" value="1"/>
</dbReference>
<dbReference type="PANTHER" id="PTHR33373:SF28">
    <property type="entry name" value="OS07G0479600 PROTEIN"/>
    <property type="match status" value="1"/>
</dbReference>
<organism evidence="3 4">
    <name type="scientific">Zingiber officinale</name>
    <name type="common">Ginger</name>
    <name type="synonym">Amomum zingiber</name>
    <dbReference type="NCBI Taxonomy" id="94328"/>
    <lineage>
        <taxon>Eukaryota</taxon>
        <taxon>Viridiplantae</taxon>
        <taxon>Streptophyta</taxon>
        <taxon>Embryophyta</taxon>
        <taxon>Tracheophyta</taxon>
        <taxon>Spermatophyta</taxon>
        <taxon>Magnoliopsida</taxon>
        <taxon>Liliopsida</taxon>
        <taxon>Zingiberales</taxon>
        <taxon>Zingiberaceae</taxon>
        <taxon>Zingiber</taxon>
    </lineage>
</organism>
<dbReference type="PANTHER" id="PTHR33373">
    <property type="entry name" value="OS07G0479600 PROTEIN"/>
    <property type="match status" value="1"/>
</dbReference>
<accession>A0A8J5L9H1</accession>
<dbReference type="AlphaFoldDB" id="A0A8J5L9H1"/>
<keyword evidence="4" id="KW-1185">Reference proteome</keyword>
<gene>
    <name evidence="3" type="ORF">ZIOFF_027883</name>
</gene>
<reference evidence="3 4" key="1">
    <citation type="submission" date="2020-08" db="EMBL/GenBank/DDBJ databases">
        <title>Plant Genome Project.</title>
        <authorList>
            <person name="Zhang R.-G."/>
        </authorList>
    </citation>
    <scope>NUCLEOTIDE SEQUENCE [LARGE SCALE GENOMIC DNA]</scope>
    <source>
        <tissue evidence="3">Rhizome</tissue>
    </source>
</reference>
<dbReference type="Proteomes" id="UP000734854">
    <property type="component" value="Unassembled WGS sequence"/>
</dbReference>
<name>A0A8J5L9H1_ZINOF</name>
<evidence type="ECO:0000313" key="3">
    <source>
        <dbReference type="EMBL" id="KAG6509876.1"/>
    </source>
</evidence>
<comment type="caution">
    <text evidence="3">The sequence shown here is derived from an EMBL/GenBank/DDBJ whole genome shotgun (WGS) entry which is preliminary data.</text>
</comment>
<evidence type="ECO:0000313" key="4">
    <source>
        <dbReference type="Proteomes" id="UP000734854"/>
    </source>
</evidence>